<keyword evidence="3" id="KW-1185">Reference proteome</keyword>
<dbReference type="SUPFAM" id="SSF48371">
    <property type="entry name" value="ARM repeat"/>
    <property type="match status" value="1"/>
</dbReference>
<dbReference type="Proteomes" id="UP000515160">
    <property type="component" value="Chromosome 2L"/>
</dbReference>
<dbReference type="GO" id="GO:0071933">
    <property type="term" value="F:Arp2/3 complex binding"/>
    <property type="evidence" value="ECO:0007669"/>
    <property type="project" value="TreeGrafter"/>
</dbReference>
<feature type="region of interest" description="Disordered" evidence="1">
    <location>
        <begin position="255"/>
        <end position="278"/>
    </location>
</feature>
<feature type="compositionally biased region" description="Basic residues" evidence="1">
    <location>
        <begin position="123"/>
        <end position="135"/>
    </location>
</feature>
<feature type="compositionally biased region" description="Low complexity" evidence="1">
    <location>
        <begin position="206"/>
        <end position="219"/>
    </location>
</feature>
<feature type="compositionally biased region" description="Basic and acidic residues" evidence="1">
    <location>
        <begin position="95"/>
        <end position="104"/>
    </location>
</feature>
<feature type="compositionally biased region" description="Low complexity" evidence="1">
    <location>
        <begin position="105"/>
        <end position="122"/>
    </location>
</feature>
<dbReference type="PANTHER" id="PTHR13357:SF1">
    <property type="entry name" value="NCK-INTERACTING PROTEIN WITH SH3 DOMAIN"/>
    <property type="match status" value="1"/>
</dbReference>
<feature type="region of interest" description="Disordered" evidence="1">
    <location>
        <begin position="1"/>
        <end position="33"/>
    </location>
</feature>
<evidence type="ECO:0000313" key="3">
    <source>
        <dbReference type="Proteomes" id="UP000515160"/>
    </source>
</evidence>
<proteinExistence type="predicted"/>
<evidence type="ECO:0000259" key="2">
    <source>
        <dbReference type="Pfam" id="PF09431"/>
    </source>
</evidence>
<dbReference type="InterPro" id="IPR016024">
    <property type="entry name" value="ARM-type_fold"/>
</dbReference>
<name>A0A9C6SR65_DROAB</name>
<dbReference type="RefSeq" id="XP_051858015.1">
    <property type="nucleotide sequence ID" value="XM_052002055.1"/>
</dbReference>
<dbReference type="PANTHER" id="PTHR13357">
    <property type="entry name" value="SH3 ADAPTER PROTEIN SPIN90 NCK INTERACTING PROTEIN WITH SH3 DOMAIN"/>
    <property type="match status" value="1"/>
</dbReference>
<feature type="compositionally biased region" description="Polar residues" evidence="1">
    <location>
        <begin position="367"/>
        <end position="382"/>
    </location>
</feature>
<feature type="compositionally biased region" description="Low complexity" evidence="1">
    <location>
        <begin position="263"/>
        <end position="278"/>
    </location>
</feature>
<dbReference type="Pfam" id="PF09431">
    <property type="entry name" value="SPIN90_LRD"/>
    <property type="match status" value="1"/>
</dbReference>
<dbReference type="GO" id="GO:0006897">
    <property type="term" value="P:endocytosis"/>
    <property type="evidence" value="ECO:0007669"/>
    <property type="project" value="TreeGrafter"/>
</dbReference>
<dbReference type="AlphaFoldDB" id="A0A9C6SR65"/>
<gene>
    <name evidence="4" type="primary">LOC117563431</name>
</gene>
<reference evidence="4" key="1">
    <citation type="submission" date="2025-08" db="UniProtKB">
        <authorList>
            <consortium name="RefSeq"/>
        </authorList>
    </citation>
    <scope>IDENTIFICATION</scope>
    <source>
        <strain evidence="4">15112-1751.03</strain>
        <tissue evidence="4">Whole Adult</tissue>
    </source>
</reference>
<organism evidence="3 4">
    <name type="scientific">Drosophila albomicans</name>
    <name type="common">Fruit fly</name>
    <dbReference type="NCBI Taxonomy" id="7291"/>
    <lineage>
        <taxon>Eukaryota</taxon>
        <taxon>Metazoa</taxon>
        <taxon>Ecdysozoa</taxon>
        <taxon>Arthropoda</taxon>
        <taxon>Hexapoda</taxon>
        <taxon>Insecta</taxon>
        <taxon>Pterygota</taxon>
        <taxon>Neoptera</taxon>
        <taxon>Endopterygota</taxon>
        <taxon>Diptera</taxon>
        <taxon>Brachycera</taxon>
        <taxon>Muscomorpha</taxon>
        <taxon>Ephydroidea</taxon>
        <taxon>Drosophilidae</taxon>
        <taxon>Drosophila</taxon>
    </lineage>
</organism>
<dbReference type="GeneID" id="117563431"/>
<sequence length="678" mass="73653">MGEQKVDLLAEQELPAEPLPIPNLEDPIEDCDLPLEASDASASKQSTRERERTYVCCSFSYEYSFFFYCILPELLSKDELLDRLREKKHTMKRLYAESSERDGDSSLSYSHSYSDKQLSGSHSHSHRHSHSHPHSSHQQQLQHHQQQQQHQQALQSQQNSPPATKRLDMSKKSMSSPAVGVSVPHAMPESPSMGSMQLQSSSCTIQTPQQQQQLQQQQPLPAPPQVASTTAAAATAAATAAAAAAAAAQKVTASEMAQDKSITSEPSETTTTTTSEDVVTTYKETSQLSAANGVATASNSATPANGISAAAAKSSSAASSSTAAAAAAATASSSTRKPSHAEPQSPSLSQGAEDKSDEASDEDGCNGCTNPAINSADNSQALDDSIESPSPSHRLAAAALAGAAAASSSSNGRGQLKVESSDVYQIVDALRRNTNLSFDLSCEALRVTLTSLDQLYNGAINPYLEAVAVHVTGKVPTPKELLGITHDAKRLQIAHYLGVHFASFLLEIVEGNNPEVLVDMVIALILAFNQQFSEHAVNVIIEAMQNLPTAKVFTEKLLLLLNREDDHNEHMNTVLRMFIDIFSHPDTAGMFYTNDIKVLIDIVVRQFSDLDAGNVLRPCYLELCRRILRNTNYHEHQHRLLDLMKIFIRIFCEETECSASDQQLVREIVNEFPQLFKA</sequence>
<evidence type="ECO:0000313" key="4">
    <source>
        <dbReference type="RefSeq" id="XP_051858015.1"/>
    </source>
</evidence>
<protein>
    <submittedName>
        <fullName evidence="4">Uncharacterized protein LOC117563431</fullName>
    </submittedName>
</protein>
<evidence type="ECO:0000256" key="1">
    <source>
        <dbReference type="SAM" id="MobiDB-lite"/>
    </source>
</evidence>
<feature type="domain" description="SPIN90/Ldb17 leucine-rich" evidence="2">
    <location>
        <begin position="517"/>
        <end position="641"/>
    </location>
</feature>
<feature type="region of interest" description="Disordered" evidence="1">
    <location>
        <begin position="95"/>
        <end position="226"/>
    </location>
</feature>
<feature type="compositionally biased region" description="Polar residues" evidence="1">
    <location>
        <begin position="192"/>
        <end position="205"/>
    </location>
</feature>
<feature type="region of interest" description="Disordered" evidence="1">
    <location>
        <begin position="329"/>
        <end position="394"/>
    </location>
</feature>
<dbReference type="InterPro" id="IPR030125">
    <property type="entry name" value="SPIN90/Ldb17"/>
</dbReference>
<accession>A0A9C6SR65</accession>
<dbReference type="InterPro" id="IPR018556">
    <property type="entry name" value="SPIN90/Ldb17_LRD"/>
</dbReference>
<feature type="compositionally biased region" description="Low complexity" evidence="1">
    <location>
        <begin position="136"/>
        <end position="158"/>
    </location>
</feature>
<dbReference type="OrthoDB" id="445362at2759"/>